<feature type="compositionally biased region" description="Basic and acidic residues" evidence="1">
    <location>
        <begin position="77"/>
        <end position="91"/>
    </location>
</feature>
<gene>
    <name evidence="2" type="ORF">K0M31_008263</name>
</gene>
<keyword evidence="3" id="KW-1185">Reference proteome</keyword>
<dbReference type="EMBL" id="JAHYIQ010000020">
    <property type="protein sequence ID" value="KAK1123562.1"/>
    <property type="molecule type" value="Genomic_DNA"/>
</dbReference>
<proteinExistence type="predicted"/>
<feature type="region of interest" description="Disordered" evidence="1">
    <location>
        <begin position="56"/>
        <end position="109"/>
    </location>
</feature>
<feature type="compositionally biased region" description="Polar residues" evidence="1">
    <location>
        <begin position="56"/>
        <end position="67"/>
    </location>
</feature>
<comment type="caution">
    <text evidence="2">The sequence shown here is derived from an EMBL/GenBank/DDBJ whole genome shotgun (WGS) entry which is preliminary data.</text>
</comment>
<protein>
    <submittedName>
        <fullName evidence="2">Uncharacterized protein</fullName>
    </submittedName>
</protein>
<reference evidence="2" key="1">
    <citation type="submission" date="2021-10" db="EMBL/GenBank/DDBJ databases">
        <title>Melipona bicolor Genome sequencing and assembly.</title>
        <authorList>
            <person name="Araujo N.S."/>
            <person name="Arias M.C."/>
        </authorList>
    </citation>
    <scope>NUCLEOTIDE SEQUENCE</scope>
    <source>
        <strain evidence="2">USP_2M_L1-L4_2017</strain>
        <tissue evidence="2">Whole body</tissue>
    </source>
</reference>
<accession>A0AA40KKD4</accession>
<sequence length="163" mass="18509">MFTGDNEPVLRKLPLPLNASSIRVDALVRPFCNVPPLWDVACYKLTFDDFLHVSSPLSHGGNTTGQGVSPLEDSEEMERAAKKYDTLRGEDESCSTSRGKKEKDKEHNKMADRTLVLAFRRFDCTHRIYPTNTSRTSERDLTENSIIESGISDFTKRRIIKQD</sequence>
<evidence type="ECO:0000256" key="1">
    <source>
        <dbReference type="SAM" id="MobiDB-lite"/>
    </source>
</evidence>
<evidence type="ECO:0000313" key="3">
    <source>
        <dbReference type="Proteomes" id="UP001177670"/>
    </source>
</evidence>
<feature type="compositionally biased region" description="Basic and acidic residues" evidence="1">
    <location>
        <begin position="99"/>
        <end position="109"/>
    </location>
</feature>
<organism evidence="2 3">
    <name type="scientific">Melipona bicolor</name>
    <dbReference type="NCBI Taxonomy" id="60889"/>
    <lineage>
        <taxon>Eukaryota</taxon>
        <taxon>Metazoa</taxon>
        <taxon>Ecdysozoa</taxon>
        <taxon>Arthropoda</taxon>
        <taxon>Hexapoda</taxon>
        <taxon>Insecta</taxon>
        <taxon>Pterygota</taxon>
        <taxon>Neoptera</taxon>
        <taxon>Endopterygota</taxon>
        <taxon>Hymenoptera</taxon>
        <taxon>Apocrita</taxon>
        <taxon>Aculeata</taxon>
        <taxon>Apoidea</taxon>
        <taxon>Anthophila</taxon>
        <taxon>Apidae</taxon>
        <taxon>Melipona</taxon>
    </lineage>
</organism>
<dbReference type="Proteomes" id="UP001177670">
    <property type="component" value="Unassembled WGS sequence"/>
</dbReference>
<evidence type="ECO:0000313" key="2">
    <source>
        <dbReference type="EMBL" id="KAK1123562.1"/>
    </source>
</evidence>
<dbReference type="AlphaFoldDB" id="A0AA40KKD4"/>
<name>A0AA40KKD4_9HYME</name>